<dbReference type="GeneID" id="112684081"/>
<dbReference type="AlphaFoldDB" id="A0A2S2QT97"/>
<keyword evidence="2" id="KW-1185">Reference proteome</keyword>
<dbReference type="EMBL" id="GGMS01011748">
    <property type="protein sequence ID" value="MBY80951.1"/>
    <property type="molecule type" value="Transcribed_RNA"/>
</dbReference>
<accession>A0A2S2QT97</accession>
<dbReference type="RefSeq" id="XP_025411177.1">
    <property type="nucleotide sequence ID" value="XM_025555392.1"/>
</dbReference>
<reference evidence="1" key="1">
    <citation type="submission" date="2018-04" db="EMBL/GenBank/DDBJ databases">
        <title>Transcriptome assembly of Sipha flava.</title>
        <authorList>
            <person name="Scully E.D."/>
            <person name="Geib S.M."/>
            <person name="Palmer N.A."/>
            <person name="Koch K."/>
            <person name="Bradshaw J."/>
            <person name="Heng-Moss T."/>
            <person name="Sarath G."/>
        </authorList>
    </citation>
    <scope>NUCLEOTIDE SEQUENCE</scope>
</reference>
<evidence type="ECO:0000313" key="4">
    <source>
        <dbReference type="RefSeq" id="XP_025411177.1"/>
    </source>
</evidence>
<sequence>MNKERRVGRRSVVQKLVKLGTPEFDNEEKMLAGPKKSLFNDDSSFIMRRTLKPLHEINNFQILSSKSKSHEKLYEDSKYELPRCSYNDVLNKHKIPLETSSKIGFLESSLVKNHCKPSEPVLQSKELYSTLIDSPCTKYQKMQFDNALSSASKYLLNRHLESIQNHADIFSVKTPETNLPLVNENNLNESKTPHLMDLSITPKQDTSNKFDFHTQTSDVPLLVENVEELQKISDIPLLVEDLEELKKSEIEEIRQSKLKCCDLIKIRFKEIELEIEKNFNIMENKVTDNYNKLLKKIQDGKDCSPQSQLSEITVETVKEKKYSRMTGGFGFLNNLNQDCSFLKTPKIKGKTREDMLKNSTLTPCTMSFVLQEQLMHLNSNS</sequence>
<evidence type="ECO:0000313" key="3">
    <source>
        <dbReference type="RefSeq" id="XP_025411176.1"/>
    </source>
</evidence>
<evidence type="ECO:0000313" key="2">
    <source>
        <dbReference type="Proteomes" id="UP000694846"/>
    </source>
</evidence>
<proteinExistence type="predicted"/>
<dbReference type="OrthoDB" id="6619920at2759"/>
<evidence type="ECO:0000313" key="1">
    <source>
        <dbReference type="EMBL" id="MBY80951.1"/>
    </source>
</evidence>
<organism evidence="1">
    <name type="scientific">Sipha flava</name>
    <name type="common">yellow sugarcane aphid</name>
    <dbReference type="NCBI Taxonomy" id="143950"/>
    <lineage>
        <taxon>Eukaryota</taxon>
        <taxon>Metazoa</taxon>
        <taxon>Ecdysozoa</taxon>
        <taxon>Arthropoda</taxon>
        <taxon>Hexapoda</taxon>
        <taxon>Insecta</taxon>
        <taxon>Pterygota</taxon>
        <taxon>Neoptera</taxon>
        <taxon>Paraneoptera</taxon>
        <taxon>Hemiptera</taxon>
        <taxon>Sternorrhyncha</taxon>
        <taxon>Aphidomorpha</taxon>
        <taxon>Aphidoidea</taxon>
        <taxon>Aphididae</taxon>
        <taxon>Sipha</taxon>
    </lineage>
</organism>
<protein>
    <submittedName>
        <fullName evidence="3 4">Uncharacterized protein LOC112684081</fullName>
    </submittedName>
</protein>
<dbReference type="Proteomes" id="UP000694846">
    <property type="component" value="Unplaced"/>
</dbReference>
<name>A0A2S2QT97_9HEMI</name>
<reference evidence="3 4" key="2">
    <citation type="submission" date="2025-04" db="UniProtKB">
        <authorList>
            <consortium name="RefSeq"/>
        </authorList>
    </citation>
    <scope>IDENTIFICATION</scope>
    <source>
        <tissue evidence="3 4">Whole body</tissue>
    </source>
</reference>
<gene>
    <name evidence="3 4" type="primary">LOC112684081</name>
    <name evidence="1" type="ORF">g.100624</name>
</gene>
<dbReference type="RefSeq" id="XP_025411176.1">
    <property type="nucleotide sequence ID" value="XM_025555391.1"/>
</dbReference>